<evidence type="ECO:0000313" key="2">
    <source>
        <dbReference type="Proteomes" id="UP000297452"/>
    </source>
</evidence>
<dbReference type="Proteomes" id="UP000297452">
    <property type="component" value="Unassembled WGS sequence"/>
</dbReference>
<name>A0A4Z1HRN7_9HELO</name>
<dbReference type="AlphaFoldDB" id="A0A4Z1HRN7"/>
<protein>
    <submittedName>
        <fullName evidence="1">Uncharacterized protein</fullName>
    </submittedName>
</protein>
<keyword evidence="2" id="KW-1185">Reference proteome</keyword>
<sequence>MNRNLLVTEYRRIHTTRLLAKILICHQNNRPPNHHQVILGSNVASSHFSALSSNIMRHDSDLEVRGAKCDDENHDRSLILRLLAVDLLQFESSLIDSASINPILCKSADCLLFESSLQDTLPSPLTTSELSDALGYSTSALHSHCFFKHCIFPESSNHVSTTVKGTILRSPLILGLLRGLNQVHLTVTE</sequence>
<dbReference type="EMBL" id="PQXJ01000354">
    <property type="protein sequence ID" value="TGO51501.1"/>
    <property type="molecule type" value="Genomic_DNA"/>
</dbReference>
<comment type="caution">
    <text evidence="1">The sequence shown here is derived from an EMBL/GenBank/DDBJ whole genome shotgun (WGS) entry which is preliminary data.</text>
</comment>
<reference evidence="1 2" key="1">
    <citation type="submission" date="2017-12" db="EMBL/GenBank/DDBJ databases">
        <title>Comparative genomics of Botrytis spp.</title>
        <authorList>
            <person name="Valero-Jimenez C.A."/>
            <person name="Tapia P."/>
            <person name="Veloso J."/>
            <person name="Silva-Moreno E."/>
            <person name="Staats M."/>
            <person name="Valdes J.H."/>
            <person name="Van Kan J.A.L."/>
        </authorList>
    </citation>
    <scope>NUCLEOTIDE SEQUENCE [LARGE SCALE GENOMIC DNA]</scope>
    <source>
        <strain evidence="1 2">MUCL2120</strain>
    </source>
</reference>
<dbReference type="OrthoDB" id="10381811at2759"/>
<gene>
    <name evidence="1" type="ORF">BOTNAR_0354g00020</name>
</gene>
<organism evidence="1 2">
    <name type="scientific">Botryotinia narcissicola</name>
    <dbReference type="NCBI Taxonomy" id="278944"/>
    <lineage>
        <taxon>Eukaryota</taxon>
        <taxon>Fungi</taxon>
        <taxon>Dikarya</taxon>
        <taxon>Ascomycota</taxon>
        <taxon>Pezizomycotina</taxon>
        <taxon>Leotiomycetes</taxon>
        <taxon>Helotiales</taxon>
        <taxon>Sclerotiniaceae</taxon>
        <taxon>Botryotinia</taxon>
    </lineage>
</organism>
<proteinExistence type="predicted"/>
<evidence type="ECO:0000313" key="1">
    <source>
        <dbReference type="EMBL" id="TGO51501.1"/>
    </source>
</evidence>
<accession>A0A4Z1HRN7</accession>